<keyword evidence="8" id="KW-1133">Transmembrane helix</keyword>
<evidence type="ECO:0000256" key="6">
    <source>
        <dbReference type="ARBA" id="ARBA00022692"/>
    </source>
</evidence>
<dbReference type="PROSITE" id="PS52015">
    <property type="entry name" value="TONB_CTD"/>
    <property type="match status" value="1"/>
</dbReference>
<dbReference type="PANTHER" id="PTHR33446">
    <property type="entry name" value="PROTEIN TONB-RELATED"/>
    <property type="match status" value="1"/>
</dbReference>
<keyword evidence="6" id="KW-0812">Transmembrane</keyword>
<evidence type="ECO:0000256" key="3">
    <source>
        <dbReference type="ARBA" id="ARBA00022448"/>
    </source>
</evidence>
<evidence type="ECO:0000256" key="5">
    <source>
        <dbReference type="ARBA" id="ARBA00022519"/>
    </source>
</evidence>
<dbReference type="GO" id="GO:0030288">
    <property type="term" value="C:outer membrane-bounded periplasmic space"/>
    <property type="evidence" value="ECO:0007669"/>
    <property type="project" value="InterPro"/>
</dbReference>
<keyword evidence="4" id="KW-1003">Cell membrane</keyword>
<dbReference type="EMBL" id="CP003220">
    <property type="protein sequence ID" value="EGB14629.1"/>
    <property type="molecule type" value="Genomic_DNA"/>
</dbReference>
<evidence type="ECO:0000259" key="11">
    <source>
        <dbReference type="PROSITE" id="PS52015"/>
    </source>
</evidence>
<evidence type="ECO:0000256" key="10">
    <source>
        <dbReference type="SAM" id="MobiDB-lite"/>
    </source>
</evidence>
<dbReference type="OrthoDB" id="9810145at2"/>
<evidence type="ECO:0000256" key="7">
    <source>
        <dbReference type="ARBA" id="ARBA00022927"/>
    </source>
</evidence>
<dbReference type="HOGENOM" id="CLU_1287096_0_0_7"/>
<keyword evidence="9" id="KW-0472">Membrane</keyword>
<organism evidence="12 13">
    <name type="scientific">Pseudodesulfovibrio mercurii</name>
    <dbReference type="NCBI Taxonomy" id="641491"/>
    <lineage>
        <taxon>Bacteria</taxon>
        <taxon>Pseudomonadati</taxon>
        <taxon>Thermodesulfobacteriota</taxon>
        <taxon>Desulfovibrionia</taxon>
        <taxon>Desulfovibrionales</taxon>
        <taxon>Desulfovibrionaceae</taxon>
    </lineage>
</organism>
<evidence type="ECO:0000256" key="2">
    <source>
        <dbReference type="ARBA" id="ARBA00006555"/>
    </source>
</evidence>
<dbReference type="GO" id="GO:0015891">
    <property type="term" value="P:siderophore transport"/>
    <property type="evidence" value="ECO:0007669"/>
    <property type="project" value="InterPro"/>
</dbReference>
<feature type="region of interest" description="Disordered" evidence="10">
    <location>
        <begin position="44"/>
        <end position="98"/>
    </location>
</feature>
<gene>
    <name evidence="12" type="ORF">DND132_1421</name>
</gene>
<proteinExistence type="inferred from homology"/>
<dbReference type="STRING" id="641491.DND132_1421"/>
<dbReference type="Gene3D" id="3.30.1150.10">
    <property type="match status" value="1"/>
</dbReference>
<dbReference type="GO" id="GO:0031992">
    <property type="term" value="F:energy transducer activity"/>
    <property type="evidence" value="ECO:0007669"/>
    <property type="project" value="InterPro"/>
</dbReference>
<feature type="compositionally biased region" description="Low complexity" evidence="10">
    <location>
        <begin position="65"/>
        <end position="84"/>
    </location>
</feature>
<dbReference type="GO" id="GO:0055085">
    <property type="term" value="P:transmembrane transport"/>
    <property type="evidence" value="ECO:0007669"/>
    <property type="project" value="InterPro"/>
</dbReference>
<protein>
    <submittedName>
        <fullName evidence="12">TonB family protein</fullName>
    </submittedName>
</protein>
<evidence type="ECO:0000256" key="9">
    <source>
        <dbReference type="ARBA" id="ARBA00023136"/>
    </source>
</evidence>
<dbReference type="NCBIfam" id="TIGR01352">
    <property type="entry name" value="tonB_Cterm"/>
    <property type="match status" value="1"/>
</dbReference>
<dbReference type="Pfam" id="PF03544">
    <property type="entry name" value="TonB_C"/>
    <property type="match status" value="1"/>
</dbReference>
<comment type="similarity">
    <text evidence="2">Belongs to the TonB family.</text>
</comment>
<evidence type="ECO:0000313" key="13">
    <source>
        <dbReference type="Proteomes" id="UP000007845"/>
    </source>
</evidence>
<keyword evidence="5" id="KW-0997">Cell inner membrane</keyword>
<evidence type="ECO:0000313" key="12">
    <source>
        <dbReference type="EMBL" id="EGB14629.1"/>
    </source>
</evidence>
<feature type="domain" description="TonB C-terminal" evidence="11">
    <location>
        <begin position="123"/>
        <end position="214"/>
    </location>
</feature>
<evidence type="ECO:0000256" key="4">
    <source>
        <dbReference type="ARBA" id="ARBA00022475"/>
    </source>
</evidence>
<dbReference type="InterPro" id="IPR006260">
    <property type="entry name" value="TonB/TolA_C"/>
</dbReference>
<comment type="subcellular location">
    <subcellularLocation>
        <location evidence="1">Cell inner membrane</location>
        <topology evidence="1">Single-pass membrane protein</topology>
        <orientation evidence="1">Periplasmic side</orientation>
    </subcellularLocation>
</comment>
<reference evidence="12 13" key="1">
    <citation type="journal article" date="2011" name="J. Bacteriol.">
        <title>Genome sequence of the mercury-methylating strain Desulfovibrio desulfuricans ND132.</title>
        <authorList>
            <person name="Brown S.D."/>
            <person name="Gilmour C.C."/>
            <person name="Kucken A.M."/>
            <person name="Wall J.D."/>
            <person name="Elias D.A."/>
            <person name="Brandt C.C."/>
            <person name="Podar M."/>
            <person name="Chertkov O."/>
            <person name="Held B."/>
            <person name="Bruce D.C."/>
            <person name="Detter J.C."/>
            <person name="Tapia R."/>
            <person name="Han C.S."/>
            <person name="Goodwin L.A."/>
            <person name="Cheng J.F."/>
            <person name="Pitluck S."/>
            <person name="Woyke T."/>
            <person name="Mikhailova N."/>
            <person name="Ivanova N.N."/>
            <person name="Han J."/>
            <person name="Lucas S."/>
            <person name="Lapidus A.L."/>
            <person name="Land M.L."/>
            <person name="Hauser L.J."/>
            <person name="Palumbo A.V."/>
        </authorList>
    </citation>
    <scope>NUCLEOTIDE SEQUENCE [LARGE SCALE GENOMIC DNA]</scope>
    <source>
        <strain evidence="12 13">ND132</strain>
    </source>
</reference>
<evidence type="ECO:0000256" key="8">
    <source>
        <dbReference type="ARBA" id="ARBA00022989"/>
    </source>
</evidence>
<keyword evidence="3" id="KW-0813">Transport</keyword>
<accession>F0JDU7</accession>
<dbReference type="SUPFAM" id="SSF74653">
    <property type="entry name" value="TolA/TonB C-terminal domain"/>
    <property type="match status" value="1"/>
</dbReference>
<dbReference type="RefSeq" id="WP_014322057.1">
    <property type="nucleotide sequence ID" value="NC_016803.1"/>
</dbReference>
<dbReference type="InterPro" id="IPR037682">
    <property type="entry name" value="TonB_C"/>
</dbReference>
<evidence type="ECO:0000256" key="1">
    <source>
        <dbReference type="ARBA" id="ARBA00004383"/>
    </source>
</evidence>
<dbReference type="KEGG" id="ddn:DND132_1421"/>
<name>F0JDU7_9BACT</name>
<dbReference type="GO" id="GO:0015031">
    <property type="term" value="P:protein transport"/>
    <property type="evidence" value="ECO:0007669"/>
    <property type="project" value="UniProtKB-KW"/>
</dbReference>
<dbReference type="InterPro" id="IPR051045">
    <property type="entry name" value="TonB-dependent_transducer"/>
</dbReference>
<dbReference type="PRINTS" id="PR01374">
    <property type="entry name" value="TONBPROTEIN"/>
</dbReference>
<keyword evidence="7" id="KW-0653">Protein transport</keyword>
<keyword evidence="13" id="KW-1185">Reference proteome</keyword>
<dbReference type="eggNOG" id="COG0810">
    <property type="taxonomic scope" value="Bacteria"/>
</dbReference>
<sequence precursor="true">MTMGKPLIALTGATAVTLAFCLLIPLLGTVRHADAPILRDDPVPVAAMPPETRHPTEAGAPGSMARALPSAPRTPAAPLTLPALQGPSDMPLPALEGEPESLGLSMNAPEGPGAVPAGPGDPVFDQPPRVLTRLDPYYPASARRTGTQGHVLVRALVDEYGRVTETEVVESEPAGVFDEAALKAVRGWTFAPARRRGEPVAVRIDIPIRFRLDR</sequence>
<dbReference type="AlphaFoldDB" id="F0JDU7"/>
<dbReference type="GO" id="GO:0005886">
    <property type="term" value="C:plasma membrane"/>
    <property type="evidence" value="ECO:0007669"/>
    <property type="project" value="UniProtKB-SubCell"/>
</dbReference>
<dbReference type="Proteomes" id="UP000007845">
    <property type="component" value="Chromosome"/>
</dbReference>
<dbReference type="InterPro" id="IPR003538">
    <property type="entry name" value="TonB"/>
</dbReference>